<evidence type="ECO:0000256" key="1">
    <source>
        <dbReference type="SAM" id="MobiDB-lite"/>
    </source>
</evidence>
<dbReference type="InterPro" id="IPR024624">
    <property type="entry name" value="Pyridox_Oxase_Alr4036_FMN-bd"/>
</dbReference>
<feature type="domain" description="Pyridoxamine 5'-phosphate oxidase Alr4036 family FMN-binding" evidence="2">
    <location>
        <begin position="60"/>
        <end position="189"/>
    </location>
</feature>
<sequence>MHKHIKTITSFQQVIYGTYRTVLPERKKFFNIASKASSRLLRLARTMSTSTTTPASVGPAPWRPLFLSHLSKMDSPEFVLSSLHPSNDKNSPTPYLPRARYCIYRGMWAELPENRRNEAPRNDRVYESDLPTFTTDVRMEKVPEIFASSQGHGEVEQSQGSGGGGPVEAVFWVKEAMTQWRFKGEAYIVGQDIEGSGQESSGARTVKTKIGERMRVVREDGKDNWSWGKEITAHFGNLSPGMRGGFKNPIPGTPVSQPPSDPNWTLGQKVSDLNDEVARKNFRVVVIKPIEVEQLDLSVPDKARRWRFTYIGLNGDGEKIGEWKKEELWP</sequence>
<dbReference type="OrthoDB" id="5394411at2759"/>
<dbReference type="AlphaFoldDB" id="A0A8A3NVX2"/>
<gene>
    <name evidence="3" type="ORF">DSL72_003050</name>
</gene>
<keyword evidence="4" id="KW-1185">Reference proteome</keyword>
<feature type="compositionally biased region" description="Low complexity" evidence="1">
    <location>
        <begin position="149"/>
        <end position="159"/>
    </location>
</feature>
<evidence type="ECO:0000313" key="3">
    <source>
        <dbReference type="EMBL" id="QSZ28552.1"/>
    </source>
</evidence>
<dbReference type="EMBL" id="CP063405">
    <property type="protein sequence ID" value="QSZ28552.1"/>
    <property type="molecule type" value="Genomic_DNA"/>
</dbReference>
<dbReference type="Proteomes" id="UP000672032">
    <property type="component" value="Chromosome 1"/>
</dbReference>
<accession>A0A8A3NVX2</accession>
<dbReference type="InterPro" id="IPR012349">
    <property type="entry name" value="Split_barrel_FMN-bd"/>
</dbReference>
<name>A0A8A3NVX2_9HELO</name>
<dbReference type="PANTHER" id="PTHR28243:SF1">
    <property type="entry name" value="PYRIDOXAMINE 5'-PHOSPHATE OXIDASE ALR4036 FAMILY FMN-BINDING DOMAIN-CONTAINING PROTEIN"/>
    <property type="match status" value="1"/>
</dbReference>
<evidence type="ECO:0000259" key="2">
    <source>
        <dbReference type="Pfam" id="PF12766"/>
    </source>
</evidence>
<feature type="region of interest" description="Disordered" evidence="1">
    <location>
        <begin position="147"/>
        <end position="166"/>
    </location>
</feature>
<evidence type="ECO:0000313" key="4">
    <source>
        <dbReference type="Proteomes" id="UP000672032"/>
    </source>
</evidence>
<dbReference type="Pfam" id="PF12766">
    <property type="entry name" value="Pyridox_oxase_2"/>
    <property type="match status" value="1"/>
</dbReference>
<dbReference type="Gene3D" id="2.30.110.10">
    <property type="entry name" value="Electron Transport, Fmn-binding Protein, Chain A"/>
    <property type="match status" value="1"/>
</dbReference>
<dbReference type="PANTHER" id="PTHR28243">
    <property type="entry name" value="AGL049CP"/>
    <property type="match status" value="1"/>
</dbReference>
<reference evidence="3" key="1">
    <citation type="submission" date="2020-10" db="EMBL/GenBank/DDBJ databases">
        <title>Genome Sequence of Monilinia vaccinii-corymbosi Sheds Light on Mummy Berry Disease Infection of Blueberry and Mating Type.</title>
        <authorList>
            <person name="Yow A.G."/>
            <person name="Zhang Y."/>
            <person name="Bansal K."/>
            <person name="Eacker S.M."/>
            <person name="Sullivan S."/>
            <person name="Liachko I."/>
            <person name="Cubeta M.A."/>
            <person name="Rollins J.A."/>
            <person name="Ashrafi H."/>
        </authorList>
    </citation>
    <scope>NUCLEOTIDE SEQUENCE</scope>
    <source>
        <strain evidence="3">RL-1</strain>
    </source>
</reference>
<dbReference type="GO" id="GO:0010181">
    <property type="term" value="F:FMN binding"/>
    <property type="evidence" value="ECO:0007669"/>
    <property type="project" value="InterPro"/>
</dbReference>
<organism evidence="3 4">
    <name type="scientific">Monilinia vaccinii-corymbosi</name>
    <dbReference type="NCBI Taxonomy" id="61207"/>
    <lineage>
        <taxon>Eukaryota</taxon>
        <taxon>Fungi</taxon>
        <taxon>Dikarya</taxon>
        <taxon>Ascomycota</taxon>
        <taxon>Pezizomycotina</taxon>
        <taxon>Leotiomycetes</taxon>
        <taxon>Helotiales</taxon>
        <taxon>Sclerotiniaceae</taxon>
        <taxon>Monilinia</taxon>
    </lineage>
</organism>
<proteinExistence type="predicted"/>
<protein>
    <recommendedName>
        <fullName evidence="2">Pyridoxamine 5'-phosphate oxidase Alr4036 family FMN-binding domain-containing protein</fullName>
    </recommendedName>
</protein>
<dbReference type="SUPFAM" id="SSF50475">
    <property type="entry name" value="FMN-binding split barrel"/>
    <property type="match status" value="1"/>
</dbReference>